<dbReference type="AlphaFoldDB" id="A0A1H6BTU5"/>
<feature type="region of interest" description="Disordered" evidence="4">
    <location>
        <begin position="413"/>
        <end position="433"/>
    </location>
</feature>
<reference evidence="6 7" key="1">
    <citation type="submission" date="2016-10" db="EMBL/GenBank/DDBJ databases">
        <authorList>
            <person name="de Groot N.N."/>
        </authorList>
    </citation>
    <scope>NUCLEOTIDE SEQUENCE [LARGE SCALE GENOMIC DNA]</scope>
    <source>
        <strain evidence="6 7">CGMCC 4.7037</strain>
    </source>
</reference>
<dbReference type="Pfam" id="PF01494">
    <property type="entry name" value="FAD_binding_3"/>
    <property type="match status" value="1"/>
</dbReference>
<dbReference type="Gene3D" id="3.40.30.120">
    <property type="match status" value="1"/>
</dbReference>
<dbReference type="InterPro" id="IPR036188">
    <property type="entry name" value="FAD/NAD-bd_sf"/>
</dbReference>
<comment type="cofactor">
    <cofactor evidence="1">
        <name>FAD</name>
        <dbReference type="ChEBI" id="CHEBI:57692"/>
    </cofactor>
</comment>
<dbReference type="GO" id="GO:0071949">
    <property type="term" value="F:FAD binding"/>
    <property type="evidence" value="ECO:0007669"/>
    <property type="project" value="InterPro"/>
</dbReference>
<dbReference type="InterPro" id="IPR002938">
    <property type="entry name" value="FAD-bd"/>
</dbReference>
<sequence>MMDTEVIVVGAGPAGLMLAGELGLAGVRALVVERHERRPDQCRGFNLNARSLELLDRRGIAERFLAEGPTVPYWMFGDPSRPLDLTAMETDHPYALGIAQTRVEELLEEWVAELGVPIRRGCEVVGVDDGPDAVTVRTSGGDLRASYVVGCDGARSTVRRLAGIGFPGTAATEYTLLGDVVLSRADDLPFGVTHGENGVVFVIPRPGYVRIVTKDPAEGPVTLEYFQDALEHALGRRVPIGEVRWLTRFGNAARQADRYVAGRVVLAGDAAHIHPPAGAVGVNVALADAVNLGWKLAATVQGRAPDGLLESYHAERHAAGALVLRHTRVQELLGGDDPRLVPLRELFSDLAGMGPVNRYLAELTTGVSTRYGAGEGHPWLGRLAPNLALTVDGSATSVARLLRTGRGVLLDFDTGRSPAPDGGRSPATDAGHSSPWVDAYAARCDEQPDLVALLIRPDGHTAWVATRTGDRPATSLDDALTTWFGDAAG</sequence>
<evidence type="ECO:0000256" key="1">
    <source>
        <dbReference type="ARBA" id="ARBA00001974"/>
    </source>
</evidence>
<feature type="domain" description="FAD-binding" evidence="5">
    <location>
        <begin position="3"/>
        <end position="325"/>
    </location>
</feature>
<dbReference type="PRINTS" id="PR00420">
    <property type="entry name" value="RNGMNOXGNASE"/>
</dbReference>
<dbReference type="InterPro" id="IPR050641">
    <property type="entry name" value="RIFMO-like"/>
</dbReference>
<protein>
    <submittedName>
        <fullName evidence="6">2-polyprenyl-6-methoxyphenol hydroxylase</fullName>
    </submittedName>
</protein>
<organism evidence="6 7">
    <name type="scientific">Nonomuraea solani</name>
    <dbReference type="NCBI Taxonomy" id="1144553"/>
    <lineage>
        <taxon>Bacteria</taxon>
        <taxon>Bacillati</taxon>
        <taxon>Actinomycetota</taxon>
        <taxon>Actinomycetes</taxon>
        <taxon>Streptosporangiales</taxon>
        <taxon>Streptosporangiaceae</taxon>
        <taxon>Nonomuraea</taxon>
    </lineage>
</organism>
<evidence type="ECO:0000259" key="5">
    <source>
        <dbReference type="Pfam" id="PF01494"/>
    </source>
</evidence>
<keyword evidence="3" id="KW-0274">FAD</keyword>
<dbReference type="PANTHER" id="PTHR43004">
    <property type="entry name" value="TRK SYSTEM POTASSIUM UPTAKE PROTEIN"/>
    <property type="match status" value="1"/>
</dbReference>
<dbReference type="Proteomes" id="UP000236732">
    <property type="component" value="Unassembled WGS sequence"/>
</dbReference>
<evidence type="ECO:0000313" key="7">
    <source>
        <dbReference type="Proteomes" id="UP000236732"/>
    </source>
</evidence>
<keyword evidence="7" id="KW-1185">Reference proteome</keyword>
<accession>A0A1H6BTU5</accession>
<dbReference type="PANTHER" id="PTHR43004:SF19">
    <property type="entry name" value="BINDING MONOOXYGENASE, PUTATIVE (JCVI)-RELATED"/>
    <property type="match status" value="1"/>
</dbReference>
<dbReference type="RefSeq" id="WP_103956564.1">
    <property type="nucleotide sequence ID" value="NZ_FNVT01000003.1"/>
</dbReference>
<keyword evidence="2" id="KW-0285">Flavoprotein</keyword>
<evidence type="ECO:0000256" key="2">
    <source>
        <dbReference type="ARBA" id="ARBA00022630"/>
    </source>
</evidence>
<dbReference type="Gene3D" id="3.30.70.2450">
    <property type="match status" value="1"/>
</dbReference>
<evidence type="ECO:0000256" key="3">
    <source>
        <dbReference type="ARBA" id="ARBA00022827"/>
    </source>
</evidence>
<evidence type="ECO:0000313" key="6">
    <source>
        <dbReference type="EMBL" id="SEG64124.1"/>
    </source>
</evidence>
<gene>
    <name evidence="6" type="ORF">SAMN05444920_103646</name>
</gene>
<dbReference type="GO" id="GO:0016709">
    <property type="term" value="F:oxidoreductase activity, acting on paired donors, with incorporation or reduction of molecular oxygen, NAD(P)H as one donor, and incorporation of one atom of oxygen"/>
    <property type="evidence" value="ECO:0007669"/>
    <property type="project" value="UniProtKB-ARBA"/>
</dbReference>
<evidence type="ECO:0000256" key="4">
    <source>
        <dbReference type="SAM" id="MobiDB-lite"/>
    </source>
</evidence>
<proteinExistence type="predicted"/>
<dbReference type="EMBL" id="FNVT01000003">
    <property type="protein sequence ID" value="SEG64124.1"/>
    <property type="molecule type" value="Genomic_DNA"/>
</dbReference>
<name>A0A1H6BTU5_9ACTN</name>
<dbReference type="SUPFAM" id="SSF51905">
    <property type="entry name" value="FAD/NAD(P)-binding domain"/>
    <property type="match status" value="1"/>
</dbReference>
<dbReference type="Gene3D" id="3.50.50.60">
    <property type="entry name" value="FAD/NAD(P)-binding domain"/>
    <property type="match status" value="1"/>
</dbReference>
<dbReference type="Pfam" id="PF21274">
    <property type="entry name" value="Rng_hyd_C"/>
    <property type="match status" value="1"/>
</dbReference>
<dbReference type="OrthoDB" id="8670884at2"/>